<dbReference type="Proteomes" id="UP001458880">
    <property type="component" value="Unassembled WGS sequence"/>
</dbReference>
<proteinExistence type="predicted"/>
<keyword evidence="2" id="KW-1185">Reference proteome</keyword>
<accession>A0AAW1M9H1</accession>
<comment type="caution">
    <text evidence="1">The sequence shown here is derived from an EMBL/GenBank/DDBJ whole genome shotgun (WGS) entry which is preliminary data.</text>
</comment>
<evidence type="ECO:0000313" key="1">
    <source>
        <dbReference type="EMBL" id="KAK9744598.1"/>
    </source>
</evidence>
<dbReference type="AlphaFoldDB" id="A0AAW1M9H1"/>
<reference evidence="1 2" key="1">
    <citation type="journal article" date="2024" name="BMC Genomics">
        <title>De novo assembly and annotation of Popillia japonica's genome with initial clues to its potential as an invasive pest.</title>
        <authorList>
            <person name="Cucini C."/>
            <person name="Boschi S."/>
            <person name="Funari R."/>
            <person name="Cardaioli E."/>
            <person name="Iannotti N."/>
            <person name="Marturano G."/>
            <person name="Paoli F."/>
            <person name="Bruttini M."/>
            <person name="Carapelli A."/>
            <person name="Frati F."/>
            <person name="Nardi F."/>
        </authorList>
    </citation>
    <scope>NUCLEOTIDE SEQUENCE [LARGE SCALE GENOMIC DNA]</scope>
    <source>
        <strain evidence="1">DMR45628</strain>
    </source>
</reference>
<evidence type="ECO:0000313" key="2">
    <source>
        <dbReference type="Proteomes" id="UP001458880"/>
    </source>
</evidence>
<organism evidence="1 2">
    <name type="scientific">Popillia japonica</name>
    <name type="common">Japanese beetle</name>
    <dbReference type="NCBI Taxonomy" id="7064"/>
    <lineage>
        <taxon>Eukaryota</taxon>
        <taxon>Metazoa</taxon>
        <taxon>Ecdysozoa</taxon>
        <taxon>Arthropoda</taxon>
        <taxon>Hexapoda</taxon>
        <taxon>Insecta</taxon>
        <taxon>Pterygota</taxon>
        <taxon>Neoptera</taxon>
        <taxon>Endopterygota</taxon>
        <taxon>Coleoptera</taxon>
        <taxon>Polyphaga</taxon>
        <taxon>Scarabaeiformia</taxon>
        <taxon>Scarabaeidae</taxon>
        <taxon>Rutelinae</taxon>
        <taxon>Popillia</taxon>
    </lineage>
</organism>
<sequence length="314" mass="36185">MSSETFTKNSDKCNLSSATYKIDRKSPELILEERLSNISSDTYIKANISASTYTKEGIPVEFNFSGSAPSPIATEAYHEEVLYRSEYIYQTEVVHNRQCLEQILEESHVSSDVSEINRTSRKRRSEYNLKVASPKRKSQNFGNSNHSFQDMGHKVVPVCKRSFKPIKSLNLKEMMEKSRDNLTTVEENIVQNQTVKTKYESEVFPTHNPFILTAVDSIDPFMCSSMYYDARWVDEQQNSFKKWLNALLTPPEELDSNAEGTRLDVAKLWQDCKKREVSKAPTKEHVREVQQVSHEESIRFPEKKCGNILQIAFN</sequence>
<dbReference type="EMBL" id="JASPKY010000056">
    <property type="protein sequence ID" value="KAK9744598.1"/>
    <property type="molecule type" value="Genomic_DNA"/>
</dbReference>
<protein>
    <submittedName>
        <fullName evidence="1">Uncharacterized protein</fullName>
    </submittedName>
</protein>
<gene>
    <name evidence="1" type="ORF">QE152_g7645</name>
</gene>
<name>A0AAW1M9H1_POPJA</name>